<dbReference type="EMBL" id="VSSQ01105087">
    <property type="protein sequence ID" value="MPN45305.1"/>
    <property type="molecule type" value="Genomic_DNA"/>
</dbReference>
<name>A0A645I205_9ZZZZ</name>
<reference evidence="1" key="1">
    <citation type="submission" date="2019-08" db="EMBL/GenBank/DDBJ databases">
        <authorList>
            <person name="Kucharzyk K."/>
            <person name="Murdoch R.W."/>
            <person name="Higgins S."/>
            <person name="Loffler F."/>
        </authorList>
    </citation>
    <scope>NUCLEOTIDE SEQUENCE</scope>
</reference>
<gene>
    <name evidence="1" type="ORF">SDC9_192872</name>
</gene>
<proteinExistence type="predicted"/>
<dbReference type="AlphaFoldDB" id="A0A645I205"/>
<comment type="caution">
    <text evidence="1">The sequence shown here is derived from an EMBL/GenBank/DDBJ whole genome shotgun (WGS) entry which is preliminary data.</text>
</comment>
<accession>A0A645I205</accession>
<evidence type="ECO:0000313" key="1">
    <source>
        <dbReference type="EMBL" id="MPN45305.1"/>
    </source>
</evidence>
<protein>
    <submittedName>
        <fullName evidence="1">Uncharacterized protein</fullName>
    </submittedName>
</protein>
<sequence length="44" mass="5137">MEAKFIIGQEDLAVWDQYVSTLDQMGLAKLLEIYQIAYDRLMGR</sequence>
<organism evidence="1">
    <name type="scientific">bioreactor metagenome</name>
    <dbReference type="NCBI Taxonomy" id="1076179"/>
    <lineage>
        <taxon>unclassified sequences</taxon>
        <taxon>metagenomes</taxon>
        <taxon>ecological metagenomes</taxon>
    </lineage>
</organism>
<dbReference type="Gene3D" id="3.40.190.10">
    <property type="entry name" value="Periplasmic binding protein-like II"/>
    <property type="match status" value="1"/>
</dbReference>